<dbReference type="InterPro" id="IPR009057">
    <property type="entry name" value="Homeodomain-like_sf"/>
</dbReference>
<sequence length="144" mass="17633">MEFKFKDIHIGHLILQLVNEQKIETDRILKFFKITDEELEKMYQSKNIDTERLLLWSKLLAYDFFRIYTQHLVLYAPPTSINYKKENNFKSVPQFRKNVYTTEIIDFFLEMLDKGEMTKNEIIEKYNIPKTTLYKWIKKYKTDQ</sequence>
<gene>
    <name evidence="1" type="ORF">NPX36_04560</name>
</gene>
<proteinExistence type="predicted"/>
<dbReference type="Proteomes" id="UP001317001">
    <property type="component" value="Chromosome"/>
</dbReference>
<dbReference type="Gene3D" id="1.10.10.60">
    <property type="entry name" value="Homeodomain-like"/>
    <property type="match status" value="1"/>
</dbReference>
<dbReference type="RefSeq" id="WP_257500230.1">
    <property type="nucleotide sequence ID" value="NZ_CP102382.1"/>
</dbReference>
<protein>
    <submittedName>
        <fullName evidence="1">Helix-turn-helix domain-containing protein</fullName>
    </submittedName>
</protein>
<dbReference type="EMBL" id="CP102382">
    <property type="protein sequence ID" value="UUV22313.1"/>
    <property type="molecule type" value="Genomic_DNA"/>
</dbReference>
<name>A0ABY5NUQ4_9FLAO</name>
<evidence type="ECO:0000313" key="2">
    <source>
        <dbReference type="Proteomes" id="UP001317001"/>
    </source>
</evidence>
<evidence type="ECO:0000313" key="1">
    <source>
        <dbReference type="EMBL" id="UUV22313.1"/>
    </source>
</evidence>
<keyword evidence="2" id="KW-1185">Reference proteome</keyword>
<organism evidence="1 2">
    <name type="scientific">Paenimyroides aestuarii</name>
    <dbReference type="NCBI Taxonomy" id="2968490"/>
    <lineage>
        <taxon>Bacteria</taxon>
        <taxon>Pseudomonadati</taxon>
        <taxon>Bacteroidota</taxon>
        <taxon>Flavobacteriia</taxon>
        <taxon>Flavobacteriales</taxon>
        <taxon>Flavobacteriaceae</taxon>
        <taxon>Paenimyroides</taxon>
    </lineage>
</organism>
<accession>A0ABY5NUQ4</accession>
<dbReference type="SUPFAM" id="SSF46689">
    <property type="entry name" value="Homeodomain-like"/>
    <property type="match status" value="1"/>
</dbReference>
<reference evidence="1 2" key="1">
    <citation type="submission" date="2022-08" db="EMBL/GenBank/DDBJ databases">
        <title>Myroides zhujiangensis sp. nov., a novel bacterium isolated from sediment in the Pearl River Estuary.</title>
        <authorList>
            <person name="Cui L."/>
        </authorList>
    </citation>
    <scope>NUCLEOTIDE SEQUENCE [LARGE SCALE GENOMIC DNA]</scope>
    <source>
        <strain evidence="1 2">SCSIO 72103</strain>
    </source>
</reference>